<dbReference type="InterPro" id="IPR004161">
    <property type="entry name" value="EFTu-like_2"/>
</dbReference>
<dbReference type="CDD" id="cd03707">
    <property type="entry name" value="EFTU_III"/>
    <property type="match status" value="1"/>
</dbReference>
<dbReference type="InterPro" id="IPR031157">
    <property type="entry name" value="G_TR_CS"/>
</dbReference>
<proteinExistence type="inferred from homology"/>
<keyword evidence="1" id="KW-0547">Nucleotide-binding</keyword>
<dbReference type="InterPro" id="IPR009000">
    <property type="entry name" value="Transl_B-barrel_sf"/>
</dbReference>
<dbReference type="EMBL" id="JAKLWS010000093">
    <property type="protein sequence ID" value="MCG2591123.1"/>
    <property type="molecule type" value="Genomic_DNA"/>
</dbReference>
<feature type="non-terminal residue" evidence="8">
    <location>
        <position position="395"/>
    </location>
</feature>
<dbReference type="NCBIfam" id="NF009373">
    <property type="entry name" value="PRK12736.1"/>
    <property type="match status" value="1"/>
</dbReference>
<sequence length="395" mass="43299">MAKETFERTKPHVNIGTIGHVDHGKTTLTAAITTVMAKHYGGVAKQFADIDNAPEERERGITIATAHVEYETDKRHYAHVDCPGHADYVKNMVTGAAQMDGAILVVAATDGPMPQTREHILLARQVGVPQIVVFMNKTDLVDDEELIELVELEVRELLTSYEFDGDNIPVIQGSALNALNGDADSEQAILDLMAAVDETVPTPERDVDKPFLMPVEDVFSITGRGTVATGRIERGVIKLNDEVEIVGIVEDPMKSVVTGIEMFRRLLEEGQAGDNAGILLRGINKEELQRGMVLCEPGSITPHKEFECEVYVLSKDEGGRHTPFFKGYRPQFYFRTTDVTGACELPEGVEMVMPGDNVKMNVKLIQPVAMEKGLRFAIREGGRTVGAGVVSEIND</sequence>
<evidence type="ECO:0000256" key="2">
    <source>
        <dbReference type="ARBA" id="ARBA00022768"/>
    </source>
</evidence>
<dbReference type="Pfam" id="PF03143">
    <property type="entry name" value="GTP_EFTU_D3"/>
    <property type="match status" value="1"/>
</dbReference>
<dbReference type="RefSeq" id="WP_237856676.1">
    <property type="nucleotide sequence ID" value="NZ_JAKLWS010000093.1"/>
</dbReference>
<evidence type="ECO:0000313" key="8">
    <source>
        <dbReference type="EMBL" id="MCG2591123.1"/>
    </source>
</evidence>
<dbReference type="CDD" id="cd03697">
    <property type="entry name" value="EFTU_II"/>
    <property type="match status" value="1"/>
</dbReference>
<dbReference type="SUPFAM" id="SSF50465">
    <property type="entry name" value="EF-Tu/eEF-1alpha/eIF2-gamma C-terminal domain"/>
    <property type="match status" value="1"/>
</dbReference>
<dbReference type="CDD" id="cd01884">
    <property type="entry name" value="EF_Tu"/>
    <property type="match status" value="1"/>
</dbReference>
<evidence type="ECO:0000256" key="6">
    <source>
        <dbReference type="NCBIfam" id="TIGR00485"/>
    </source>
</evidence>
<evidence type="ECO:0000256" key="4">
    <source>
        <dbReference type="ARBA" id="ARBA00023134"/>
    </source>
</evidence>
<dbReference type="InterPro" id="IPR033720">
    <property type="entry name" value="EFTU_2"/>
</dbReference>
<dbReference type="InterPro" id="IPR009001">
    <property type="entry name" value="Transl_elong_EF1A/Init_IF2_C"/>
</dbReference>
<dbReference type="InterPro" id="IPR005225">
    <property type="entry name" value="Small_GTP-bd"/>
</dbReference>
<comment type="caution">
    <text evidence="8">The sequence shown here is derived from an EMBL/GenBank/DDBJ whole genome shotgun (WGS) entry which is preliminary data.</text>
</comment>
<dbReference type="PRINTS" id="PR00315">
    <property type="entry name" value="ELONGATNFCT"/>
</dbReference>
<accession>A0ABS9KJU4</accession>
<dbReference type="Gene3D" id="2.40.30.10">
    <property type="entry name" value="Translation factors"/>
    <property type="match status" value="2"/>
</dbReference>
<dbReference type="InterPro" id="IPR027417">
    <property type="entry name" value="P-loop_NTPase"/>
</dbReference>
<dbReference type="PROSITE" id="PS51722">
    <property type="entry name" value="G_TR_2"/>
    <property type="match status" value="1"/>
</dbReference>
<dbReference type="InterPro" id="IPR004541">
    <property type="entry name" value="Transl_elong_EFTu/EF1A_bac/org"/>
</dbReference>
<keyword evidence="9" id="KW-1185">Reference proteome</keyword>
<evidence type="ECO:0000313" key="9">
    <source>
        <dbReference type="Proteomes" id="UP001165366"/>
    </source>
</evidence>
<protein>
    <recommendedName>
        <fullName evidence="5 6">Elongation factor Tu</fullName>
    </recommendedName>
</protein>
<feature type="domain" description="Tr-type G" evidence="7">
    <location>
        <begin position="10"/>
        <end position="204"/>
    </location>
</feature>
<dbReference type="PANTHER" id="PTHR43721">
    <property type="entry name" value="ELONGATION FACTOR TU-RELATED"/>
    <property type="match status" value="1"/>
</dbReference>
<reference evidence="8" key="2">
    <citation type="submission" date="2024-05" db="EMBL/GenBank/DDBJ databases">
        <title>Rhodohalobacter halophilus gen. nov., sp. nov., a moderately halophilic member of the family Balneolaceae.</title>
        <authorList>
            <person name="Xia J."/>
        </authorList>
    </citation>
    <scope>NUCLEOTIDE SEQUENCE</scope>
    <source>
        <strain evidence="8">WB101</strain>
    </source>
</reference>
<dbReference type="SUPFAM" id="SSF50447">
    <property type="entry name" value="Translation proteins"/>
    <property type="match status" value="1"/>
</dbReference>
<dbReference type="SUPFAM" id="SSF52540">
    <property type="entry name" value="P-loop containing nucleoside triphosphate hydrolases"/>
    <property type="match status" value="1"/>
</dbReference>
<dbReference type="InterPro" id="IPR050055">
    <property type="entry name" value="EF-Tu_GTPase"/>
</dbReference>
<dbReference type="PROSITE" id="PS00301">
    <property type="entry name" value="G_TR_1"/>
    <property type="match status" value="1"/>
</dbReference>
<keyword evidence="2 8" id="KW-0251">Elongation factor</keyword>
<evidence type="ECO:0000256" key="3">
    <source>
        <dbReference type="ARBA" id="ARBA00022917"/>
    </source>
</evidence>
<dbReference type="Proteomes" id="UP001165366">
    <property type="component" value="Unassembled WGS sequence"/>
</dbReference>
<keyword evidence="4" id="KW-0342">GTP-binding</keyword>
<dbReference type="NCBIfam" id="TIGR00231">
    <property type="entry name" value="small_GTP"/>
    <property type="match status" value="1"/>
</dbReference>
<dbReference type="HAMAP" id="MF_00118_B">
    <property type="entry name" value="EF_Tu_B"/>
    <property type="match status" value="1"/>
</dbReference>
<gene>
    <name evidence="8" type="primary">tuf</name>
    <name evidence="8" type="ORF">L6773_21340</name>
</gene>
<evidence type="ECO:0000256" key="5">
    <source>
        <dbReference type="ARBA" id="ARBA00029554"/>
    </source>
</evidence>
<dbReference type="Pfam" id="PF00009">
    <property type="entry name" value="GTP_EFTU"/>
    <property type="match status" value="1"/>
</dbReference>
<dbReference type="NCBIfam" id="NF009372">
    <property type="entry name" value="PRK12735.1"/>
    <property type="match status" value="1"/>
</dbReference>
<dbReference type="NCBIfam" id="NF000766">
    <property type="entry name" value="PRK00049.1"/>
    <property type="match status" value="1"/>
</dbReference>
<dbReference type="GO" id="GO:0003746">
    <property type="term" value="F:translation elongation factor activity"/>
    <property type="evidence" value="ECO:0007669"/>
    <property type="project" value="UniProtKB-KW"/>
</dbReference>
<dbReference type="InterPro" id="IPR041709">
    <property type="entry name" value="EF-Tu_GTP-bd"/>
</dbReference>
<evidence type="ECO:0000256" key="1">
    <source>
        <dbReference type="ARBA" id="ARBA00022741"/>
    </source>
</evidence>
<dbReference type="InterPro" id="IPR000795">
    <property type="entry name" value="T_Tr_GTP-bd_dom"/>
</dbReference>
<dbReference type="Gene3D" id="3.40.50.300">
    <property type="entry name" value="P-loop containing nucleotide triphosphate hydrolases"/>
    <property type="match status" value="1"/>
</dbReference>
<name>A0ABS9KJU4_9BACT</name>
<dbReference type="NCBIfam" id="TIGR00485">
    <property type="entry name" value="EF-Tu"/>
    <property type="match status" value="1"/>
</dbReference>
<keyword evidence="3" id="KW-0648">Protein biosynthesis</keyword>
<dbReference type="Pfam" id="PF03144">
    <property type="entry name" value="GTP_EFTU_D2"/>
    <property type="match status" value="1"/>
</dbReference>
<evidence type="ECO:0000259" key="7">
    <source>
        <dbReference type="PROSITE" id="PS51722"/>
    </source>
</evidence>
<dbReference type="PANTHER" id="PTHR43721:SF22">
    <property type="entry name" value="ELONGATION FACTOR TU, MITOCHONDRIAL"/>
    <property type="match status" value="1"/>
</dbReference>
<reference evidence="8" key="1">
    <citation type="submission" date="2022-01" db="EMBL/GenBank/DDBJ databases">
        <authorList>
            <person name="Wang Y."/>
        </authorList>
    </citation>
    <scope>NUCLEOTIDE SEQUENCE</scope>
    <source>
        <strain evidence="8">WB101</strain>
    </source>
</reference>
<dbReference type="InterPro" id="IPR004160">
    <property type="entry name" value="Transl_elong_EFTu/EF1A_C"/>
</dbReference>
<organism evidence="8 9">
    <name type="scientific">Rhodohalobacter sulfatireducens</name>
    <dbReference type="NCBI Taxonomy" id="2911366"/>
    <lineage>
        <taxon>Bacteria</taxon>
        <taxon>Pseudomonadati</taxon>
        <taxon>Balneolota</taxon>
        <taxon>Balneolia</taxon>
        <taxon>Balneolales</taxon>
        <taxon>Balneolaceae</taxon>
        <taxon>Rhodohalobacter</taxon>
    </lineage>
</organism>